<dbReference type="Proteomes" id="UP000192917">
    <property type="component" value="Unassembled WGS sequence"/>
</dbReference>
<dbReference type="Pfam" id="PF06525">
    <property type="entry name" value="SoxE"/>
    <property type="match status" value="1"/>
</dbReference>
<evidence type="ECO:0000259" key="4">
    <source>
        <dbReference type="Pfam" id="PF06525"/>
    </source>
</evidence>
<dbReference type="RefSeq" id="WP_085123148.1">
    <property type="nucleotide sequence ID" value="NZ_FWZX01000009.1"/>
</dbReference>
<evidence type="ECO:0000313" key="5">
    <source>
        <dbReference type="EMBL" id="SMF27401.1"/>
    </source>
</evidence>
<keyword evidence="1 3" id="KW-0479">Metal-binding</keyword>
<keyword evidence="2 3" id="KW-0186">Copper</keyword>
<dbReference type="Gene3D" id="2.60.40.420">
    <property type="entry name" value="Cupredoxins - blue copper proteins"/>
    <property type="match status" value="1"/>
</dbReference>
<comment type="cofactor">
    <cofactor evidence="3">
        <name>Cu cation</name>
        <dbReference type="ChEBI" id="CHEBI:23378"/>
    </cofactor>
    <text evidence="3">Binds 1 copper ion per subunit.</text>
</comment>
<proteinExistence type="predicted"/>
<feature type="binding site" evidence="3">
    <location>
        <position position="218"/>
    </location>
    <ligand>
        <name>Cu cation</name>
        <dbReference type="ChEBI" id="CHEBI:23378"/>
    </ligand>
</feature>
<dbReference type="GO" id="GO:0005507">
    <property type="term" value="F:copper ion binding"/>
    <property type="evidence" value="ECO:0007669"/>
    <property type="project" value="InterPro"/>
</dbReference>
<protein>
    <submittedName>
        <fullName evidence="5">Rusticyanin</fullName>
    </submittedName>
</protein>
<dbReference type="AlphaFoldDB" id="A0A1Y6BSZ3"/>
<dbReference type="GO" id="GO:0009055">
    <property type="term" value="F:electron transfer activity"/>
    <property type="evidence" value="ECO:0007669"/>
    <property type="project" value="InterPro"/>
</dbReference>
<evidence type="ECO:0000256" key="1">
    <source>
        <dbReference type="ARBA" id="ARBA00022723"/>
    </source>
</evidence>
<name>A0A1Y6BSZ3_9PROT</name>
<reference evidence="5 6" key="1">
    <citation type="submission" date="2017-04" db="EMBL/GenBank/DDBJ databases">
        <authorList>
            <person name="Afonso C.L."/>
            <person name="Miller P.J."/>
            <person name="Scott M.A."/>
            <person name="Spackman E."/>
            <person name="Goraichik I."/>
            <person name="Dimitrov K.M."/>
            <person name="Suarez D.L."/>
            <person name="Swayne D.E."/>
        </authorList>
    </citation>
    <scope>NUCLEOTIDE SEQUENCE [LARGE SCALE GENOMIC DNA]</scope>
    <source>
        <strain evidence="5 6">USBA 355</strain>
    </source>
</reference>
<dbReference type="SUPFAM" id="SSF49503">
    <property type="entry name" value="Cupredoxins"/>
    <property type="match status" value="1"/>
</dbReference>
<dbReference type="InterPro" id="IPR028871">
    <property type="entry name" value="BlueCu_1_BS"/>
</dbReference>
<dbReference type="InterPro" id="IPR008972">
    <property type="entry name" value="Cupredoxin"/>
</dbReference>
<dbReference type="InterPro" id="IPR033138">
    <property type="entry name" value="Cu_oxidase_CS"/>
</dbReference>
<feature type="binding site" evidence="3">
    <location>
        <position position="228"/>
    </location>
    <ligand>
        <name>Cu cation</name>
        <dbReference type="ChEBI" id="CHEBI:23378"/>
    </ligand>
</feature>
<sequence>MRTQKIQNSPETRTPRLRRPLLGVAIVGVLAAATAALAQYGSGGWTMGAGMMGGGMMGGGFSDRPVAPHWGGRVVSYAEAEAFIQYGSAHGTADAKTNTVTFDGSEVTINLVAVQPGSPDQTFELHGLVNPTLVIPRGAAVHLNLINMDYGRTMEHTVEIVSAPPPYPDMAMMYMGAPVVQPLPEVPWRSQDDVEAAQYGGLGVSFVADRPGTYWYVCPTPAHAEKGMYGKLVVR</sequence>
<feature type="binding site" evidence="3">
    <location>
        <position position="223"/>
    </location>
    <ligand>
        <name>Cu cation</name>
        <dbReference type="ChEBI" id="CHEBI:23378"/>
    </ligand>
</feature>
<dbReference type="EMBL" id="FWZX01000009">
    <property type="protein sequence ID" value="SMF27401.1"/>
    <property type="molecule type" value="Genomic_DNA"/>
</dbReference>
<dbReference type="PRINTS" id="PR00158">
    <property type="entry name" value="RUSTICYANIN"/>
</dbReference>
<evidence type="ECO:0000313" key="6">
    <source>
        <dbReference type="Proteomes" id="UP000192917"/>
    </source>
</evidence>
<dbReference type="PROSITE" id="PS00079">
    <property type="entry name" value="MULTICOPPER_OXIDASE1"/>
    <property type="match status" value="1"/>
</dbReference>
<accession>A0A1Y6BSZ3</accession>
<evidence type="ECO:0000256" key="2">
    <source>
        <dbReference type="ARBA" id="ARBA00023008"/>
    </source>
</evidence>
<organism evidence="5 6">
    <name type="scientific">Tistlia consotensis USBA 355</name>
    <dbReference type="NCBI Taxonomy" id="560819"/>
    <lineage>
        <taxon>Bacteria</taxon>
        <taxon>Pseudomonadati</taxon>
        <taxon>Pseudomonadota</taxon>
        <taxon>Alphaproteobacteria</taxon>
        <taxon>Rhodospirillales</taxon>
        <taxon>Rhodovibrionaceae</taxon>
        <taxon>Tistlia</taxon>
    </lineage>
</organism>
<keyword evidence="6" id="KW-1185">Reference proteome</keyword>
<dbReference type="InterPro" id="IPR049544">
    <property type="entry name" value="SoxE-like_C"/>
</dbReference>
<gene>
    <name evidence="5" type="ORF">SAMN05428998_10987</name>
</gene>
<evidence type="ECO:0000256" key="3">
    <source>
        <dbReference type="PIRSR" id="PIRSR601243-1"/>
    </source>
</evidence>
<feature type="domain" description="Sulfocyanin-like C-terminal" evidence="4">
    <location>
        <begin position="100"/>
        <end position="234"/>
    </location>
</feature>
<dbReference type="InterPro" id="IPR001243">
    <property type="entry name" value="Rusticyanin"/>
</dbReference>
<dbReference type="STRING" id="560819.SAMN05428998_10987"/>
<dbReference type="PROSITE" id="PS00196">
    <property type="entry name" value="COPPER_BLUE"/>
    <property type="match status" value="1"/>
</dbReference>
<feature type="binding site" evidence="3">
    <location>
        <position position="156"/>
    </location>
    <ligand>
        <name>Cu cation</name>
        <dbReference type="ChEBI" id="CHEBI:23378"/>
    </ligand>
</feature>